<evidence type="ECO:0000256" key="8">
    <source>
        <dbReference type="SAM" id="MobiDB-lite"/>
    </source>
</evidence>
<feature type="compositionally biased region" description="Basic and acidic residues" evidence="8">
    <location>
        <begin position="1"/>
        <end position="17"/>
    </location>
</feature>
<name>A0AAD4GFY2_BOLED</name>
<reference evidence="12" key="2">
    <citation type="journal article" date="2020" name="Nat. Commun.">
        <title>Large-scale genome sequencing of mycorrhizal fungi provides insights into the early evolution of symbiotic traits.</title>
        <authorList>
            <person name="Miyauchi S."/>
            <person name="Kiss E."/>
            <person name="Kuo A."/>
            <person name="Drula E."/>
            <person name="Kohler A."/>
            <person name="Sanchez-Garcia M."/>
            <person name="Morin E."/>
            <person name="Andreopoulos B."/>
            <person name="Barry K.W."/>
            <person name="Bonito G."/>
            <person name="Buee M."/>
            <person name="Carver A."/>
            <person name="Chen C."/>
            <person name="Cichocki N."/>
            <person name="Clum A."/>
            <person name="Culley D."/>
            <person name="Crous P.W."/>
            <person name="Fauchery L."/>
            <person name="Girlanda M."/>
            <person name="Hayes R.D."/>
            <person name="Keri Z."/>
            <person name="LaButti K."/>
            <person name="Lipzen A."/>
            <person name="Lombard V."/>
            <person name="Magnuson J."/>
            <person name="Maillard F."/>
            <person name="Murat C."/>
            <person name="Nolan M."/>
            <person name="Ohm R.A."/>
            <person name="Pangilinan J."/>
            <person name="Pereira M.F."/>
            <person name="Perotto S."/>
            <person name="Peter M."/>
            <person name="Pfister S."/>
            <person name="Riley R."/>
            <person name="Sitrit Y."/>
            <person name="Stielow J.B."/>
            <person name="Szollosi G."/>
            <person name="Zifcakova L."/>
            <person name="Stursova M."/>
            <person name="Spatafora J.W."/>
            <person name="Tedersoo L."/>
            <person name="Vaario L.M."/>
            <person name="Yamada A."/>
            <person name="Yan M."/>
            <person name="Wang P."/>
            <person name="Xu J."/>
            <person name="Bruns T."/>
            <person name="Baldrian P."/>
            <person name="Vilgalys R."/>
            <person name="Dunand C."/>
            <person name="Henrissat B."/>
            <person name="Grigoriev I.V."/>
            <person name="Hibbett D."/>
            <person name="Nagy L.G."/>
            <person name="Martin F.M."/>
        </authorList>
    </citation>
    <scope>NUCLEOTIDE SEQUENCE</scope>
    <source>
        <strain evidence="12">BED1</strain>
    </source>
</reference>
<dbReference type="InterPro" id="IPR029057">
    <property type="entry name" value="PRTase-like"/>
</dbReference>
<keyword evidence="5 7" id="KW-0418">Kinase</keyword>
<dbReference type="CDD" id="cd02023">
    <property type="entry name" value="UMPK"/>
    <property type="match status" value="1"/>
</dbReference>
<keyword evidence="3 7" id="KW-0808">Transferase</keyword>
<keyword evidence="12" id="KW-0328">Glycosyltransferase</keyword>
<keyword evidence="4 7" id="KW-0547">Nucleotide-binding</keyword>
<dbReference type="GO" id="GO:0005524">
    <property type="term" value="F:ATP binding"/>
    <property type="evidence" value="ECO:0007669"/>
    <property type="project" value="UniProtKB-KW"/>
</dbReference>
<evidence type="ECO:0000256" key="1">
    <source>
        <dbReference type="ARBA" id="ARBA00004690"/>
    </source>
</evidence>
<accession>A0AAD4GFY2</accession>
<dbReference type="GO" id="GO:0016757">
    <property type="term" value="F:glycosyltransferase activity"/>
    <property type="evidence" value="ECO:0007669"/>
    <property type="project" value="UniProtKB-KW"/>
</dbReference>
<feature type="domain" description="Phosphoribosyltransferase" evidence="10">
    <location>
        <begin position="287"/>
        <end position="480"/>
    </location>
</feature>
<evidence type="ECO:0000256" key="7">
    <source>
        <dbReference type="RuleBase" id="RU003825"/>
    </source>
</evidence>
<comment type="pathway">
    <text evidence="7">Pyrimidine metabolism; CTP biosynthesis via salvage pathway; CTP from cytidine: step 1/3.</text>
</comment>
<evidence type="ECO:0000313" key="13">
    <source>
        <dbReference type="Proteomes" id="UP001194468"/>
    </source>
</evidence>
<dbReference type="SUPFAM" id="SSF53271">
    <property type="entry name" value="PRTase-like"/>
    <property type="match status" value="1"/>
</dbReference>
<evidence type="ECO:0000256" key="4">
    <source>
        <dbReference type="ARBA" id="ARBA00022741"/>
    </source>
</evidence>
<keyword evidence="6 7" id="KW-0067">ATP-binding</keyword>
<protein>
    <recommendedName>
        <fullName evidence="7">Uridine kinase</fullName>
        <ecNumber evidence="7">2.7.1.48</ecNumber>
    </recommendedName>
</protein>
<dbReference type="SUPFAM" id="SSF52540">
    <property type="entry name" value="P-loop containing nucleoside triphosphate hydrolases"/>
    <property type="match status" value="1"/>
</dbReference>
<dbReference type="FunFam" id="3.40.50.300:FF:002070">
    <property type="entry name" value="Uridine kinase"/>
    <property type="match status" value="1"/>
</dbReference>
<evidence type="ECO:0000259" key="10">
    <source>
        <dbReference type="Pfam" id="PF14681"/>
    </source>
</evidence>
<comment type="catalytic activity">
    <reaction evidence="7">
        <text>uridine + ATP = UMP + ADP + H(+)</text>
        <dbReference type="Rhea" id="RHEA:16825"/>
        <dbReference type="ChEBI" id="CHEBI:15378"/>
        <dbReference type="ChEBI" id="CHEBI:16704"/>
        <dbReference type="ChEBI" id="CHEBI:30616"/>
        <dbReference type="ChEBI" id="CHEBI:57865"/>
        <dbReference type="ChEBI" id="CHEBI:456216"/>
        <dbReference type="EC" id="2.7.1.48"/>
    </reaction>
</comment>
<dbReference type="Pfam" id="PF14681">
    <property type="entry name" value="UPRTase"/>
    <property type="match status" value="1"/>
</dbReference>
<dbReference type="FunFam" id="3.40.50.2020:FF:000010">
    <property type="entry name" value="Uridine-cytidine kinase"/>
    <property type="match status" value="1"/>
</dbReference>
<dbReference type="GO" id="GO:0004849">
    <property type="term" value="F:uridine kinase activity"/>
    <property type="evidence" value="ECO:0007669"/>
    <property type="project" value="UniProtKB-EC"/>
</dbReference>
<keyword evidence="13" id="KW-1185">Reference proteome</keyword>
<dbReference type="EMBL" id="WHUW01000009">
    <property type="protein sequence ID" value="KAF8442496.1"/>
    <property type="molecule type" value="Genomic_DNA"/>
</dbReference>
<dbReference type="InterPro" id="IPR027417">
    <property type="entry name" value="P-loop_NTPase"/>
</dbReference>
<comment type="catalytic activity">
    <reaction evidence="7">
        <text>cytidine + ATP = CMP + ADP + H(+)</text>
        <dbReference type="Rhea" id="RHEA:24674"/>
        <dbReference type="ChEBI" id="CHEBI:15378"/>
        <dbReference type="ChEBI" id="CHEBI:17562"/>
        <dbReference type="ChEBI" id="CHEBI:30616"/>
        <dbReference type="ChEBI" id="CHEBI:60377"/>
        <dbReference type="ChEBI" id="CHEBI:456216"/>
        <dbReference type="EC" id="2.7.1.48"/>
    </reaction>
</comment>
<evidence type="ECO:0000256" key="5">
    <source>
        <dbReference type="ARBA" id="ARBA00022777"/>
    </source>
</evidence>
<dbReference type="EMBL" id="WHUW01000265">
    <property type="protein sequence ID" value="KAF8416237.1"/>
    <property type="molecule type" value="Genomic_DNA"/>
</dbReference>
<comment type="pathway">
    <text evidence="1 7">Pyrimidine metabolism; UMP biosynthesis via salvage pathway; UMP from uridine: step 1/1.</text>
</comment>
<reference evidence="12" key="1">
    <citation type="submission" date="2019-10" db="EMBL/GenBank/DDBJ databases">
        <authorList>
            <consortium name="DOE Joint Genome Institute"/>
            <person name="Kuo A."/>
            <person name="Miyauchi S."/>
            <person name="Kiss E."/>
            <person name="Drula E."/>
            <person name="Kohler A."/>
            <person name="Sanchez-Garcia M."/>
            <person name="Andreopoulos B."/>
            <person name="Barry K.W."/>
            <person name="Bonito G."/>
            <person name="Buee M."/>
            <person name="Carver A."/>
            <person name="Chen C."/>
            <person name="Cichocki N."/>
            <person name="Clum A."/>
            <person name="Culley D."/>
            <person name="Crous P.W."/>
            <person name="Fauchery L."/>
            <person name="Girlanda M."/>
            <person name="Hayes R."/>
            <person name="Keri Z."/>
            <person name="LaButti K."/>
            <person name="Lipzen A."/>
            <person name="Lombard V."/>
            <person name="Magnuson J."/>
            <person name="Maillard F."/>
            <person name="Morin E."/>
            <person name="Murat C."/>
            <person name="Nolan M."/>
            <person name="Ohm R."/>
            <person name="Pangilinan J."/>
            <person name="Pereira M."/>
            <person name="Perotto S."/>
            <person name="Peter M."/>
            <person name="Riley R."/>
            <person name="Sitrit Y."/>
            <person name="Stielow B."/>
            <person name="Szollosi G."/>
            <person name="Zifcakova L."/>
            <person name="Stursova M."/>
            <person name="Spatafora J.W."/>
            <person name="Tedersoo L."/>
            <person name="Vaario L.-M."/>
            <person name="Yamada A."/>
            <person name="Yan M."/>
            <person name="Wang P."/>
            <person name="Xu J."/>
            <person name="Bruns T."/>
            <person name="Baldrian P."/>
            <person name="Vilgalys R."/>
            <person name="Henrissat B."/>
            <person name="Grigoriev I.V."/>
            <person name="Hibbett D."/>
            <person name="Nagy L.G."/>
            <person name="Martin F.M."/>
        </authorList>
    </citation>
    <scope>NUCLEOTIDE SEQUENCE</scope>
    <source>
        <strain evidence="12">BED1</strain>
    </source>
</reference>
<dbReference type="InterPro" id="IPR000836">
    <property type="entry name" value="PRTase_dom"/>
</dbReference>
<proteinExistence type="inferred from homology"/>
<evidence type="ECO:0000313" key="11">
    <source>
        <dbReference type="EMBL" id="KAF8416237.1"/>
    </source>
</evidence>
<dbReference type="Gene3D" id="3.40.50.300">
    <property type="entry name" value="P-loop containing nucleotide triphosphate hydrolases"/>
    <property type="match status" value="1"/>
</dbReference>
<dbReference type="Proteomes" id="UP001194468">
    <property type="component" value="Unassembled WGS sequence"/>
</dbReference>
<dbReference type="EC" id="2.7.1.48" evidence="7"/>
<dbReference type="Pfam" id="PF00485">
    <property type="entry name" value="PRK"/>
    <property type="match status" value="1"/>
</dbReference>
<dbReference type="Gene3D" id="3.40.50.2020">
    <property type="match status" value="1"/>
</dbReference>
<evidence type="ECO:0000259" key="9">
    <source>
        <dbReference type="Pfam" id="PF00485"/>
    </source>
</evidence>
<feature type="region of interest" description="Disordered" evidence="8">
    <location>
        <begin position="1"/>
        <end position="21"/>
    </location>
</feature>
<organism evidence="12 13">
    <name type="scientific">Boletus edulis BED1</name>
    <dbReference type="NCBI Taxonomy" id="1328754"/>
    <lineage>
        <taxon>Eukaryota</taxon>
        <taxon>Fungi</taxon>
        <taxon>Dikarya</taxon>
        <taxon>Basidiomycota</taxon>
        <taxon>Agaricomycotina</taxon>
        <taxon>Agaricomycetes</taxon>
        <taxon>Agaricomycetidae</taxon>
        <taxon>Boletales</taxon>
        <taxon>Boletineae</taxon>
        <taxon>Boletaceae</taxon>
        <taxon>Boletoideae</taxon>
        <taxon>Boletus</taxon>
    </lineage>
</organism>
<comment type="similarity">
    <text evidence="2 7">Belongs to the uridine kinase family.</text>
</comment>
<dbReference type="GO" id="GO:0008655">
    <property type="term" value="P:pyrimidine-containing compound salvage"/>
    <property type="evidence" value="ECO:0007669"/>
    <property type="project" value="UniProtKB-ARBA"/>
</dbReference>
<dbReference type="PANTHER" id="PTHR10285">
    <property type="entry name" value="URIDINE KINASE"/>
    <property type="match status" value="1"/>
</dbReference>
<dbReference type="CDD" id="cd06223">
    <property type="entry name" value="PRTases_typeI"/>
    <property type="match status" value="1"/>
</dbReference>
<evidence type="ECO:0000256" key="6">
    <source>
        <dbReference type="ARBA" id="ARBA00022840"/>
    </source>
</evidence>
<dbReference type="AlphaFoldDB" id="A0AAD4GFY2"/>
<evidence type="ECO:0000256" key="3">
    <source>
        <dbReference type="ARBA" id="ARBA00022679"/>
    </source>
</evidence>
<dbReference type="NCBIfam" id="NF004018">
    <property type="entry name" value="PRK05480.1"/>
    <property type="match status" value="1"/>
</dbReference>
<dbReference type="InterPro" id="IPR000764">
    <property type="entry name" value="Uridine_kinase-like"/>
</dbReference>
<evidence type="ECO:0000256" key="2">
    <source>
        <dbReference type="ARBA" id="ARBA00005408"/>
    </source>
</evidence>
<feature type="domain" description="Phosphoribulokinase/uridine kinase" evidence="9">
    <location>
        <begin position="52"/>
        <end position="234"/>
    </location>
</feature>
<dbReference type="NCBIfam" id="TIGR00235">
    <property type="entry name" value="udk"/>
    <property type="match status" value="1"/>
</dbReference>
<dbReference type="InterPro" id="IPR006083">
    <property type="entry name" value="PRK/URK"/>
</dbReference>
<evidence type="ECO:0000313" key="12">
    <source>
        <dbReference type="EMBL" id="KAF8442496.1"/>
    </source>
</evidence>
<comment type="caution">
    <text evidence="12">The sequence shown here is derived from an EMBL/GenBank/DDBJ whole genome shotgun (WGS) entry which is preliminary data.</text>
</comment>
<gene>
    <name evidence="12" type="ORF">L210DRAFT_3536813</name>
    <name evidence="11" type="ORF">L210DRAFT_3583153</name>
</gene>
<sequence>MLGEELPKLYDAEEHRSNSSQSFQARKNILLKTHGRPPWYDEDGLPVCDAFVIGIAGGSASGKTHVARQIVKSLGSVPTVVILSQDSFYKYHTEEEIALAHANRFDFDHPDALDMPMFAACLADLKACRQSNIPVYSFAEHQRLDETKYLYGASVIITEGIMALHDPSLRALYDLKVFVQCDSDLMLARRIQRDVKERGRSVEGVLEQYLRYVKPAFDNFVLPTSRYADIVVPGSNNSVAIDLISTHVRRQMNERARHFRKNMACTSIDKCLKPNDNHEDWNVIVLPQTPQLKGIYTTLRNEKTSRQDFIFFVDRLATFLAEKAMELLPYRDKVITTPTETAYSGKEPDVKHICGVSIIRSGGPLEKGLQRVLSDVAIGSLLVQSDAKTGEPLLLHVMLPKCIRHRRLAVDTWVFLLDAQIGTGASAFMAIRTLLDHGVQQDHIIFVTFLVAHNGGISVLHKAFPKVRIVCGAVDEGLRETWLEHYHSEGEGHHYGDGRKVWIVEPGMGQIGDRYYL</sequence>
<dbReference type="PRINTS" id="PR00988">
    <property type="entry name" value="URIDINKINASE"/>
</dbReference>